<sequence>MSRARSFLYMVVNHYRWPKPRSKLEFYGEPEEQKACVYSVRRIDPSTLFHREDQPQAAPAPEKARLPPPITTFDHPVTGFNARTMEFMLFGRARDKILAAPRLKSPEHKPVLYDAASRTSCSLPGMSVPKCSSLWLPVGDDLYVMEDAPLWWEREDDASSKNPMEALIQAGKNPMDRAWHLLPAPPYVPPPRHGHPCDIVSTAAVVGDSHIWVSSKGQGTFFLDTETRAWSKAADWDLPFQGQVQHAPEHGLWYGFSARDKGVLCAADLSSLVSTGEQPLPRLGSHELDMGIVAPEGRTERQDCSCLVHLGGGRFCVANYYSKVVMLSGMEVERCGEVLRLITHKSCIYPLRGNCFECLL</sequence>
<organism evidence="1">
    <name type="scientific">Aegilops tauschii</name>
    <name type="common">Tausch's goatgrass</name>
    <name type="synonym">Aegilops squarrosa</name>
    <dbReference type="NCBI Taxonomy" id="37682"/>
    <lineage>
        <taxon>Eukaryota</taxon>
        <taxon>Viridiplantae</taxon>
        <taxon>Streptophyta</taxon>
        <taxon>Embryophyta</taxon>
        <taxon>Tracheophyta</taxon>
        <taxon>Spermatophyta</taxon>
        <taxon>Magnoliopsida</taxon>
        <taxon>Liliopsida</taxon>
        <taxon>Poales</taxon>
        <taxon>Poaceae</taxon>
        <taxon>BOP clade</taxon>
        <taxon>Pooideae</taxon>
        <taxon>Triticodae</taxon>
        <taxon>Triticeae</taxon>
        <taxon>Triticinae</taxon>
        <taxon>Aegilops</taxon>
    </lineage>
</organism>
<evidence type="ECO:0000313" key="1">
    <source>
        <dbReference type="EnsemblPlants" id="EMT07990"/>
    </source>
</evidence>
<protein>
    <submittedName>
        <fullName evidence="1">Uncharacterized protein</fullName>
    </submittedName>
</protein>
<accession>M8B2Z7</accession>
<dbReference type="Pfam" id="PF07893">
    <property type="entry name" value="DUF1668"/>
    <property type="match status" value="1"/>
</dbReference>
<proteinExistence type="predicted"/>
<dbReference type="InterPro" id="IPR012871">
    <property type="entry name" value="DUF1668_ORYSA"/>
</dbReference>
<dbReference type="PANTHER" id="PTHR33085:SF135">
    <property type="entry name" value="OS02G0146900 PROTEIN"/>
    <property type="match status" value="1"/>
</dbReference>
<dbReference type="PANTHER" id="PTHR33085">
    <property type="entry name" value="OS12G0113100 PROTEIN-RELATED"/>
    <property type="match status" value="1"/>
</dbReference>
<reference evidence="1" key="1">
    <citation type="submission" date="2015-06" db="UniProtKB">
        <authorList>
            <consortium name="EnsemblPlants"/>
        </authorList>
    </citation>
    <scope>IDENTIFICATION</scope>
</reference>
<dbReference type="AlphaFoldDB" id="M8B2Z7"/>
<dbReference type="EnsemblPlants" id="EMT07990">
    <property type="protein sequence ID" value="EMT07990"/>
    <property type="gene ID" value="F775_20848"/>
</dbReference>
<dbReference type="ExpressionAtlas" id="M8B2Z7">
    <property type="expression patterns" value="baseline"/>
</dbReference>
<name>M8B2Z7_AEGTA</name>